<dbReference type="SUPFAM" id="SSF57756">
    <property type="entry name" value="Retrovirus zinc finger-like domains"/>
    <property type="match status" value="1"/>
</dbReference>
<dbReference type="PROSITE" id="PS50158">
    <property type="entry name" value="ZF_CCHC"/>
    <property type="match status" value="1"/>
</dbReference>
<dbReference type="Pfam" id="PF00098">
    <property type="entry name" value="zf-CCHC"/>
    <property type="match status" value="1"/>
</dbReference>
<reference evidence="3" key="1">
    <citation type="submission" date="2018-11" db="EMBL/GenBank/DDBJ databases">
        <authorList>
            <person name="Alioto T."/>
            <person name="Alioto T."/>
        </authorList>
    </citation>
    <scope>NUCLEOTIDE SEQUENCE</scope>
</reference>
<dbReference type="GO" id="GO:0006508">
    <property type="term" value="P:proteolysis"/>
    <property type="evidence" value="ECO:0007669"/>
    <property type="project" value="InterPro"/>
</dbReference>
<organism evidence="3 4">
    <name type="scientific">Mytilus galloprovincialis</name>
    <name type="common">Mediterranean mussel</name>
    <dbReference type="NCBI Taxonomy" id="29158"/>
    <lineage>
        <taxon>Eukaryota</taxon>
        <taxon>Metazoa</taxon>
        <taxon>Spiralia</taxon>
        <taxon>Lophotrochozoa</taxon>
        <taxon>Mollusca</taxon>
        <taxon>Bivalvia</taxon>
        <taxon>Autobranchia</taxon>
        <taxon>Pteriomorphia</taxon>
        <taxon>Mytilida</taxon>
        <taxon>Mytiloidea</taxon>
        <taxon>Mytilidae</taxon>
        <taxon>Mytilinae</taxon>
        <taxon>Mytilus</taxon>
    </lineage>
</organism>
<keyword evidence="1" id="KW-0863">Zinc-finger</keyword>
<dbReference type="InterPro" id="IPR021109">
    <property type="entry name" value="Peptidase_aspartic_dom_sf"/>
</dbReference>
<protein>
    <recommendedName>
        <fullName evidence="2">CCHC-type domain-containing protein</fullName>
    </recommendedName>
</protein>
<dbReference type="InterPro" id="IPR036875">
    <property type="entry name" value="Znf_CCHC_sf"/>
</dbReference>
<dbReference type="Proteomes" id="UP000596742">
    <property type="component" value="Unassembled WGS sequence"/>
</dbReference>
<dbReference type="Pfam" id="PF13975">
    <property type="entry name" value="gag-asp_proteas"/>
    <property type="match status" value="1"/>
</dbReference>
<sequence length="297" mass="33549">MSQTEIFSQLGQDIRRLTNLAYATAPNEVGETLAKEQFIDSLIDSDIRLRIKQARPTDLNDAIRHAVELEAFNKAESKRIEGQGYLRTASENRHSADNMTSQLETLIELQKEMGDLKQNNKGRKQGGAPQPFPFRCYVCDEVGHRAFDCPTYPNFQYKYQHPRYQNKPETRNTNQNYENLDSTPGTVGVHKLSPDAGMFLKAKVNEIVTDLLIDTGATVTVISTKMFQKMSTIPHLIPTKRDMITANGDSLHVSGNTELEIETDKFECINTDIVADINVDCILGLDFLRKQEANKHI</sequence>
<evidence type="ECO:0000259" key="2">
    <source>
        <dbReference type="PROSITE" id="PS50158"/>
    </source>
</evidence>
<dbReference type="GO" id="GO:0004190">
    <property type="term" value="F:aspartic-type endopeptidase activity"/>
    <property type="evidence" value="ECO:0007669"/>
    <property type="project" value="InterPro"/>
</dbReference>
<proteinExistence type="predicted"/>
<evidence type="ECO:0000313" key="4">
    <source>
        <dbReference type="Proteomes" id="UP000596742"/>
    </source>
</evidence>
<evidence type="ECO:0000256" key="1">
    <source>
        <dbReference type="PROSITE-ProRule" id="PRU00047"/>
    </source>
</evidence>
<evidence type="ECO:0000313" key="3">
    <source>
        <dbReference type="EMBL" id="VDI67236.1"/>
    </source>
</evidence>
<dbReference type="PROSITE" id="PS00141">
    <property type="entry name" value="ASP_PROTEASE"/>
    <property type="match status" value="1"/>
</dbReference>
<feature type="domain" description="CCHC-type" evidence="2">
    <location>
        <begin position="135"/>
        <end position="150"/>
    </location>
</feature>
<dbReference type="CDD" id="cd00303">
    <property type="entry name" value="retropepsin_like"/>
    <property type="match status" value="1"/>
</dbReference>
<dbReference type="InterPro" id="IPR001969">
    <property type="entry name" value="Aspartic_peptidase_AS"/>
</dbReference>
<accession>A0A8B6GPZ5</accession>
<dbReference type="GO" id="GO:0003676">
    <property type="term" value="F:nucleic acid binding"/>
    <property type="evidence" value="ECO:0007669"/>
    <property type="project" value="InterPro"/>
</dbReference>
<keyword evidence="1" id="KW-0862">Zinc</keyword>
<dbReference type="EMBL" id="UYJE01008794">
    <property type="protein sequence ID" value="VDI67236.1"/>
    <property type="molecule type" value="Genomic_DNA"/>
</dbReference>
<dbReference type="SUPFAM" id="SSF50630">
    <property type="entry name" value="Acid proteases"/>
    <property type="match status" value="1"/>
</dbReference>
<dbReference type="OrthoDB" id="425619at2759"/>
<comment type="caution">
    <text evidence="3">The sequence shown here is derived from an EMBL/GenBank/DDBJ whole genome shotgun (WGS) entry which is preliminary data.</text>
</comment>
<dbReference type="PANTHER" id="PTHR19963">
    <property type="entry name" value="CCHC-TYPE DOMAIN-CONTAINING PROTEIN"/>
    <property type="match status" value="1"/>
</dbReference>
<keyword evidence="4" id="KW-1185">Reference proteome</keyword>
<name>A0A8B6GPZ5_MYTGA</name>
<gene>
    <name evidence="3" type="ORF">MGAL_10B009024</name>
</gene>
<dbReference type="PANTHER" id="PTHR19963:SF30">
    <property type="entry name" value="ENDONUCLEASE_EXONUCLEASE_PHOSPHATASE DOMAIN-CONTAINING PROTEIN"/>
    <property type="match status" value="1"/>
</dbReference>
<dbReference type="SMART" id="SM00343">
    <property type="entry name" value="ZnF_C2HC"/>
    <property type="match status" value="1"/>
</dbReference>
<dbReference type="GO" id="GO:0008270">
    <property type="term" value="F:zinc ion binding"/>
    <property type="evidence" value="ECO:0007669"/>
    <property type="project" value="UniProtKB-KW"/>
</dbReference>
<dbReference type="Gene3D" id="2.40.70.10">
    <property type="entry name" value="Acid Proteases"/>
    <property type="match status" value="1"/>
</dbReference>
<dbReference type="InterPro" id="IPR001878">
    <property type="entry name" value="Znf_CCHC"/>
</dbReference>
<dbReference type="AlphaFoldDB" id="A0A8B6GPZ5"/>
<keyword evidence="1" id="KW-0479">Metal-binding</keyword>